<dbReference type="OrthoDB" id="247013at2759"/>
<dbReference type="CDD" id="cd16653">
    <property type="entry name" value="RING-like_Rtf2"/>
    <property type="match status" value="1"/>
</dbReference>
<evidence type="ECO:0000313" key="2">
    <source>
        <dbReference type="EMBL" id="OLL26311.1"/>
    </source>
</evidence>
<dbReference type="GO" id="GO:0006274">
    <property type="term" value="P:DNA replication termination"/>
    <property type="evidence" value="ECO:0007669"/>
    <property type="project" value="TreeGrafter"/>
</dbReference>
<name>A0A1U7LUW9_NEOID</name>
<organism evidence="2 3">
    <name type="scientific">Neolecta irregularis (strain DAH-3)</name>
    <dbReference type="NCBI Taxonomy" id="1198029"/>
    <lineage>
        <taxon>Eukaryota</taxon>
        <taxon>Fungi</taxon>
        <taxon>Dikarya</taxon>
        <taxon>Ascomycota</taxon>
        <taxon>Taphrinomycotina</taxon>
        <taxon>Neolectales</taxon>
        <taxon>Neolectaceae</taxon>
        <taxon>Neolecta</taxon>
    </lineage>
</organism>
<dbReference type="PANTHER" id="PTHR12775">
    <property type="entry name" value="PROTEIN C20ORF43 HOMOLOG"/>
    <property type="match status" value="1"/>
</dbReference>
<protein>
    <submittedName>
        <fullName evidence="2">Protein RTF2</fullName>
    </submittedName>
</protein>
<dbReference type="PANTHER" id="PTHR12775:SF0">
    <property type="entry name" value="REPLICATION TERMINATION FACTOR 2"/>
    <property type="match status" value="1"/>
</dbReference>
<evidence type="ECO:0000256" key="1">
    <source>
        <dbReference type="ARBA" id="ARBA00009885"/>
    </source>
</evidence>
<dbReference type="Proteomes" id="UP000186594">
    <property type="component" value="Unassembled WGS sequence"/>
</dbReference>
<dbReference type="AlphaFoldDB" id="A0A1U7LUW9"/>
<evidence type="ECO:0000313" key="3">
    <source>
        <dbReference type="Proteomes" id="UP000186594"/>
    </source>
</evidence>
<keyword evidence="3" id="KW-1185">Reference proteome</keyword>
<comment type="similarity">
    <text evidence="1">Belongs to the rtf2 family.</text>
</comment>
<accession>A0A1U7LUW9</accession>
<proteinExistence type="inferred from homology"/>
<comment type="caution">
    <text evidence="2">The sequence shown here is derived from an EMBL/GenBank/DDBJ whole genome shotgun (WGS) entry which is preliminary data.</text>
</comment>
<dbReference type="GO" id="GO:0005634">
    <property type="term" value="C:nucleus"/>
    <property type="evidence" value="ECO:0007669"/>
    <property type="project" value="TreeGrafter"/>
</dbReference>
<dbReference type="InterPro" id="IPR027799">
    <property type="entry name" value="Rtf2_RING-finger"/>
</dbReference>
<dbReference type="InterPro" id="IPR006735">
    <property type="entry name" value="Rtf2"/>
</dbReference>
<reference evidence="2 3" key="1">
    <citation type="submission" date="2016-04" db="EMBL/GenBank/DDBJ databases">
        <title>Evolutionary innovation and constraint leading to complex multicellularity in the Ascomycota.</title>
        <authorList>
            <person name="Cisse O."/>
            <person name="Nguyen A."/>
            <person name="Hewitt D.A."/>
            <person name="Jedd G."/>
            <person name="Stajich J.E."/>
        </authorList>
    </citation>
    <scope>NUCLEOTIDE SEQUENCE [LARGE SCALE GENOMIC DNA]</scope>
    <source>
        <strain evidence="2 3">DAH-3</strain>
    </source>
</reference>
<dbReference type="Pfam" id="PF04641">
    <property type="entry name" value="Rtf2"/>
    <property type="match status" value="1"/>
</dbReference>
<dbReference type="OMA" id="KVCTEER"/>
<dbReference type="EMBL" id="LXFE01000206">
    <property type="protein sequence ID" value="OLL26311.1"/>
    <property type="molecule type" value="Genomic_DNA"/>
</dbReference>
<sequence>MGNDGGSIPKRTDLVKLSAREAYTKELDAATSTDSLTYCALSKRPLSSPLVSCALGRLYNKDAVLEYLISPETCSFGDADITIPHVKNIKDVVVLKLTENSEWDEDKMNAKWTCPVTRREMNVGGKFVYLAGCGDVFSKDAVDTIESDECLQCGSKFEKQDVIPINPSKTDLPALKARMEKLESKGITHSLVPAKKSKKRKADKQDQHVLTIKRINTAPEVKSGTVAGDLARRVGVDVKVKEQSDAIKSLYATKKTIKAGNGFLN</sequence>
<gene>
    <name evidence="2" type="ORF">NEOLI_000388</name>
</gene>